<sequence length="98" mass="11227">MAGFRVTGLFPFDPNAVDYSKCISNRRKEIRELEVVRTIANPVNSADYKSTLKVLEHHMDPPLLDQFSRLRDIGDSSTNQLFHIWSLCKDCSNTQRGN</sequence>
<dbReference type="Proteomes" id="UP001152888">
    <property type="component" value="Unassembled WGS sequence"/>
</dbReference>
<reference evidence="1" key="1">
    <citation type="submission" date="2022-03" db="EMBL/GenBank/DDBJ databases">
        <authorList>
            <person name="Sayadi A."/>
        </authorList>
    </citation>
    <scope>NUCLEOTIDE SEQUENCE</scope>
</reference>
<comment type="caution">
    <text evidence="1">The sequence shown here is derived from an EMBL/GenBank/DDBJ whole genome shotgun (WGS) entry which is preliminary data.</text>
</comment>
<keyword evidence="2" id="KW-1185">Reference proteome</keyword>
<proteinExistence type="predicted"/>
<evidence type="ECO:0000313" key="1">
    <source>
        <dbReference type="EMBL" id="CAH1996356.1"/>
    </source>
</evidence>
<dbReference type="AlphaFoldDB" id="A0A9P0PSP4"/>
<evidence type="ECO:0000313" key="2">
    <source>
        <dbReference type="Proteomes" id="UP001152888"/>
    </source>
</evidence>
<gene>
    <name evidence="1" type="ORF">ACAOBT_LOCUS23169</name>
</gene>
<name>A0A9P0PSP4_ACAOB</name>
<protein>
    <submittedName>
        <fullName evidence="1">Uncharacterized protein</fullName>
    </submittedName>
</protein>
<accession>A0A9P0PSP4</accession>
<dbReference type="EMBL" id="CAKOFQ010007258">
    <property type="protein sequence ID" value="CAH1996356.1"/>
    <property type="molecule type" value="Genomic_DNA"/>
</dbReference>
<dbReference type="OrthoDB" id="6767105at2759"/>
<organism evidence="1 2">
    <name type="scientific">Acanthoscelides obtectus</name>
    <name type="common">Bean weevil</name>
    <name type="synonym">Bruchus obtectus</name>
    <dbReference type="NCBI Taxonomy" id="200917"/>
    <lineage>
        <taxon>Eukaryota</taxon>
        <taxon>Metazoa</taxon>
        <taxon>Ecdysozoa</taxon>
        <taxon>Arthropoda</taxon>
        <taxon>Hexapoda</taxon>
        <taxon>Insecta</taxon>
        <taxon>Pterygota</taxon>
        <taxon>Neoptera</taxon>
        <taxon>Endopterygota</taxon>
        <taxon>Coleoptera</taxon>
        <taxon>Polyphaga</taxon>
        <taxon>Cucujiformia</taxon>
        <taxon>Chrysomeloidea</taxon>
        <taxon>Chrysomelidae</taxon>
        <taxon>Bruchinae</taxon>
        <taxon>Bruchini</taxon>
        <taxon>Acanthoscelides</taxon>
    </lineage>
</organism>